<geneLocation type="plasmid" evidence="1">
    <name>pVT736-1</name>
</geneLocation>
<proteinExistence type="predicted"/>
<evidence type="ECO:0000313" key="1">
    <source>
        <dbReference type="EMBL" id="AAC37127.1"/>
    </source>
</evidence>
<organism evidence="1">
    <name type="scientific">Plasmid pVT736-1</name>
    <dbReference type="NCBI Taxonomy" id="31888"/>
    <lineage>
        <taxon>other sequences</taxon>
        <taxon>plasmids</taxon>
    </lineage>
</organism>
<reference evidence="1" key="2">
    <citation type="journal article" date="1997" name="Mol. Microbiol.">
        <title>Identification of a maintenance system on rolling circle replicating plasmid pVT736-1. dgalli@iusd.iupui.edu.</title>
        <authorList>
            <person name="Galli D.M."/>
            <person name="LeBlanc D.J."/>
        </authorList>
    </citation>
    <scope>NUCLEOTIDE SEQUENCE</scope>
    <source>
        <plasmid evidence="1">pVT736-1</plasmid>
    </source>
</reference>
<reference evidence="1" key="1">
    <citation type="journal article" date="1995" name="J. Bacteriol.">
        <title>Transcriptional analysis of rolling circle replicating plasmid pVT736-1: evidence for replication control by antisense RNA.</title>
        <authorList>
            <person name="Galli D.M."/>
            <person name="Leblanc D.J."/>
        </authorList>
    </citation>
    <scope>NUCLEOTIDE SEQUENCE</scope>
    <source>
        <plasmid evidence="1">pVT736-1</plasmid>
    </source>
</reference>
<sequence length="61" mass="7214">MSKNDINIRTVIELNRIIDCMIGFQNLIPEGTEYDCFNLFVRSSLEKFELDLREVVKQCMQ</sequence>
<protein>
    <submittedName>
        <fullName evidence="1">PVT736-1 replication protein</fullName>
    </submittedName>
</protein>
<name>O36011_9ZZZZ</name>
<accession>O36011</accession>
<dbReference type="EMBL" id="L24000">
    <property type="protein sequence ID" value="AAC37127.1"/>
    <property type="molecule type" value="Genomic_DNA"/>
</dbReference>
<dbReference type="AlphaFoldDB" id="O36011"/>
<keyword evidence="1" id="KW-0614">Plasmid</keyword>